<sequence>MTACFRSPMEKAITLLRTLERVVGVVGAKFYAEGQEETCWEPPA</sequence>
<name>A0ABT4NQL6_RHOOP</name>
<evidence type="ECO:0000313" key="2">
    <source>
        <dbReference type="Proteomes" id="UP001066327"/>
    </source>
</evidence>
<proteinExistence type="predicted"/>
<comment type="caution">
    <text evidence="1">The sequence shown here is derived from an EMBL/GenBank/DDBJ whole genome shotgun (WGS) entry which is preliminary data.</text>
</comment>
<gene>
    <name evidence="1" type="ORF">O4328_34650</name>
</gene>
<organism evidence="1 2">
    <name type="scientific">Rhodococcus opacus</name>
    <name type="common">Nocardia opaca</name>
    <dbReference type="NCBI Taxonomy" id="37919"/>
    <lineage>
        <taxon>Bacteria</taxon>
        <taxon>Bacillati</taxon>
        <taxon>Actinomycetota</taxon>
        <taxon>Actinomycetes</taxon>
        <taxon>Mycobacteriales</taxon>
        <taxon>Nocardiaceae</taxon>
        <taxon>Rhodococcus</taxon>
    </lineage>
</organism>
<accession>A0ABT4NQL6</accession>
<evidence type="ECO:0000313" key="1">
    <source>
        <dbReference type="EMBL" id="MCZ4588732.1"/>
    </source>
</evidence>
<dbReference type="EMBL" id="JAPWIS010000025">
    <property type="protein sequence ID" value="MCZ4588732.1"/>
    <property type="molecule type" value="Genomic_DNA"/>
</dbReference>
<protein>
    <submittedName>
        <fullName evidence="1">Uncharacterized protein</fullName>
    </submittedName>
</protein>
<reference evidence="1" key="1">
    <citation type="submission" date="2022-12" db="EMBL/GenBank/DDBJ databases">
        <authorList>
            <person name="Krivoruchko A.V."/>
            <person name="Elkin A."/>
        </authorList>
    </citation>
    <scope>NUCLEOTIDE SEQUENCE</scope>
    <source>
        <strain evidence="1">IEGM 249</strain>
    </source>
</reference>
<keyword evidence="2" id="KW-1185">Reference proteome</keyword>
<dbReference type="Proteomes" id="UP001066327">
    <property type="component" value="Unassembled WGS sequence"/>
</dbReference>
<dbReference type="RefSeq" id="WP_269592321.1">
    <property type="nucleotide sequence ID" value="NZ_CP130956.1"/>
</dbReference>